<organism evidence="1 2">
    <name type="scientific">Actinokineospora auranticolor</name>
    <dbReference type="NCBI Taxonomy" id="155976"/>
    <lineage>
        <taxon>Bacteria</taxon>
        <taxon>Bacillati</taxon>
        <taxon>Actinomycetota</taxon>
        <taxon>Actinomycetes</taxon>
        <taxon>Pseudonocardiales</taxon>
        <taxon>Pseudonocardiaceae</taxon>
        <taxon>Actinokineospora</taxon>
    </lineage>
</organism>
<sequence length="174" mass="17751">MSLYVAYVRATGHVVGAVGAVGATPSADVAALVGSELGLRVSLSPTEVVELTLDAKDMDSHTVDDEPKVFDDPLVYAVEQVPNADPKPALARLRTGVTVAFTADRLVVTVPVADPVKAIAVVALVSGDSILQHSTIPAGKTSADFAATVPSGQSRGVLALVAGWAGVLEAVKQK</sequence>
<dbReference type="Proteomes" id="UP000239203">
    <property type="component" value="Unassembled WGS sequence"/>
</dbReference>
<dbReference type="OrthoDB" id="4239436at2"/>
<name>A0A2S6GPU0_9PSEU</name>
<gene>
    <name evidence="1" type="ORF">CLV40_108138</name>
</gene>
<reference evidence="1 2" key="1">
    <citation type="submission" date="2018-02" db="EMBL/GenBank/DDBJ databases">
        <title>Genomic Encyclopedia of Archaeal and Bacterial Type Strains, Phase II (KMG-II): from individual species to whole genera.</title>
        <authorList>
            <person name="Goeker M."/>
        </authorList>
    </citation>
    <scope>NUCLEOTIDE SEQUENCE [LARGE SCALE GENOMIC DNA]</scope>
    <source>
        <strain evidence="1 2">YU 961-1</strain>
    </source>
</reference>
<dbReference type="EMBL" id="PTIX01000008">
    <property type="protein sequence ID" value="PPK67141.1"/>
    <property type="molecule type" value="Genomic_DNA"/>
</dbReference>
<protein>
    <submittedName>
        <fullName evidence="1">Uncharacterized protein</fullName>
    </submittedName>
</protein>
<evidence type="ECO:0000313" key="2">
    <source>
        <dbReference type="Proteomes" id="UP000239203"/>
    </source>
</evidence>
<evidence type="ECO:0000313" key="1">
    <source>
        <dbReference type="EMBL" id="PPK67141.1"/>
    </source>
</evidence>
<dbReference type="RefSeq" id="WP_104479892.1">
    <property type="nucleotide sequence ID" value="NZ_CP154825.1"/>
</dbReference>
<proteinExistence type="predicted"/>
<accession>A0A2S6GPU0</accession>
<dbReference type="AlphaFoldDB" id="A0A2S6GPU0"/>
<keyword evidence="2" id="KW-1185">Reference proteome</keyword>
<comment type="caution">
    <text evidence="1">The sequence shown here is derived from an EMBL/GenBank/DDBJ whole genome shotgun (WGS) entry which is preliminary data.</text>
</comment>